<organism evidence="1 2">
    <name type="scientific">Leptospira alstonii serovar Sichuan str. 79601</name>
    <dbReference type="NCBI Taxonomy" id="1218565"/>
    <lineage>
        <taxon>Bacteria</taxon>
        <taxon>Pseudomonadati</taxon>
        <taxon>Spirochaetota</taxon>
        <taxon>Spirochaetia</taxon>
        <taxon>Leptospirales</taxon>
        <taxon>Leptospiraceae</taxon>
        <taxon>Leptospira</taxon>
    </lineage>
</organism>
<dbReference type="Proteomes" id="UP000011988">
    <property type="component" value="Unassembled WGS sequence"/>
</dbReference>
<gene>
    <name evidence="1" type="ORF">LEP1GSC194_2876</name>
</gene>
<dbReference type="AlphaFoldDB" id="M6CYS6"/>
<reference evidence="1 2" key="1">
    <citation type="submission" date="2013-01" db="EMBL/GenBank/DDBJ databases">
        <authorList>
            <person name="Harkins D.M."/>
            <person name="Durkin A.S."/>
            <person name="Brinkac L.M."/>
            <person name="Haft D.H."/>
            <person name="Selengut J.D."/>
            <person name="Sanka R."/>
            <person name="DePew J."/>
            <person name="Purushe J."/>
            <person name="Galloway R.L."/>
            <person name="Vinetz J.M."/>
            <person name="Sutton G.G."/>
            <person name="Nierman W.C."/>
            <person name="Fouts D.E."/>
        </authorList>
    </citation>
    <scope>NUCLEOTIDE SEQUENCE [LARGE SCALE GENOMIC DNA]</scope>
    <source>
        <strain evidence="1 2">79601</strain>
    </source>
</reference>
<evidence type="ECO:0000313" key="2">
    <source>
        <dbReference type="Proteomes" id="UP000011988"/>
    </source>
</evidence>
<proteinExistence type="predicted"/>
<comment type="caution">
    <text evidence="1">The sequence shown here is derived from an EMBL/GenBank/DDBJ whole genome shotgun (WGS) entry which is preliminary data.</text>
</comment>
<name>M6CYS6_9LEPT</name>
<sequence length="70" mass="8070">MSEDQVEARNSLSFGSDRFSELLSEVKISDTDTTNEERNRYDIAATIVIVKMKKNKSLDFKVRPIFNRAN</sequence>
<dbReference type="PATRIC" id="fig|1218565.3.peg.732"/>
<accession>M6CYS6</accession>
<protein>
    <submittedName>
        <fullName evidence="1">Uncharacterized protein</fullName>
    </submittedName>
</protein>
<evidence type="ECO:0000313" key="1">
    <source>
        <dbReference type="EMBL" id="EMJ97022.1"/>
    </source>
</evidence>
<dbReference type="EMBL" id="ANIK01000013">
    <property type="protein sequence ID" value="EMJ97022.1"/>
    <property type="molecule type" value="Genomic_DNA"/>
</dbReference>